<comment type="caution">
    <text evidence="1">The sequence shown here is derived from an EMBL/GenBank/DDBJ whole genome shotgun (WGS) entry which is preliminary data.</text>
</comment>
<dbReference type="STRING" id="1114856.GCA_000383975_00644"/>
<sequence length="149" mass="16485">MVARYSRRTLLGAGLGGIATLLTGGYAWTRYRTRHTVRIRPLDIVTESDESVTVELTLTDEAGHREENRTVQLDPASGDDEARRFGPWMKYAGEWRIDAVFEEHRLELTAAELTDRLEGSGWGVDCAHITIVVTADGGLESHVDPSDAC</sequence>
<keyword evidence="2" id="KW-1185">Reference proteome</keyword>
<dbReference type="AlphaFoldDB" id="L9VHU0"/>
<organism evidence="1 2">
    <name type="scientific">Natronorubrum tibetense GA33</name>
    <dbReference type="NCBI Taxonomy" id="1114856"/>
    <lineage>
        <taxon>Archaea</taxon>
        <taxon>Methanobacteriati</taxon>
        <taxon>Methanobacteriota</taxon>
        <taxon>Stenosarchaea group</taxon>
        <taxon>Halobacteria</taxon>
        <taxon>Halobacteriales</taxon>
        <taxon>Natrialbaceae</taxon>
        <taxon>Natronorubrum</taxon>
    </lineage>
</organism>
<dbReference type="EMBL" id="AOHW01000049">
    <property type="protein sequence ID" value="ELY36669.1"/>
    <property type="molecule type" value="Genomic_DNA"/>
</dbReference>
<name>L9VHU0_9EURY</name>
<dbReference type="PATRIC" id="fig|1114856.3.peg.4303"/>
<dbReference type="eggNOG" id="ENOG502N5F7">
    <property type="taxonomic scope" value="Archaea"/>
</dbReference>
<evidence type="ECO:0000313" key="1">
    <source>
        <dbReference type="EMBL" id="ELY36669.1"/>
    </source>
</evidence>
<protein>
    <submittedName>
        <fullName evidence="1">Uncharacterized protein</fullName>
    </submittedName>
</protein>
<evidence type="ECO:0000313" key="2">
    <source>
        <dbReference type="Proteomes" id="UP000011599"/>
    </source>
</evidence>
<reference evidence="1 2" key="1">
    <citation type="journal article" date="2014" name="PLoS Genet.">
        <title>Phylogenetically driven sequencing of extremely halophilic archaea reveals strategies for static and dynamic osmo-response.</title>
        <authorList>
            <person name="Becker E.A."/>
            <person name="Seitzer P.M."/>
            <person name="Tritt A."/>
            <person name="Larsen D."/>
            <person name="Krusor M."/>
            <person name="Yao A.I."/>
            <person name="Wu D."/>
            <person name="Madern D."/>
            <person name="Eisen J.A."/>
            <person name="Darling A.E."/>
            <person name="Facciotti M.T."/>
        </authorList>
    </citation>
    <scope>NUCLEOTIDE SEQUENCE [LARGE SCALE GENOMIC DNA]</scope>
    <source>
        <strain evidence="1 2">GA33</strain>
    </source>
</reference>
<accession>L9VHU0</accession>
<proteinExistence type="predicted"/>
<dbReference type="RefSeq" id="WP_006092383.1">
    <property type="nucleotide sequence ID" value="NZ_AOHW01000049.1"/>
</dbReference>
<dbReference type="Proteomes" id="UP000011599">
    <property type="component" value="Unassembled WGS sequence"/>
</dbReference>
<dbReference type="OrthoDB" id="204566at2157"/>
<gene>
    <name evidence="1" type="ORF">C496_20850</name>
</gene>